<reference evidence="7" key="1">
    <citation type="submission" date="2006-10" db="EMBL/GenBank/DDBJ databases">
        <authorList>
            <person name="Amadeo P."/>
            <person name="Zhao Q."/>
            <person name="Wortman J."/>
            <person name="Fraser-Liggett C."/>
            <person name="Carlton J."/>
        </authorList>
    </citation>
    <scope>NUCLEOTIDE SEQUENCE</scope>
    <source>
        <strain evidence="7">G3</strain>
    </source>
</reference>
<dbReference type="PROSITE" id="PS50011">
    <property type="entry name" value="PROTEIN_KINASE_DOM"/>
    <property type="match status" value="1"/>
</dbReference>
<dbReference type="RefSeq" id="XP_001315412.1">
    <property type="nucleotide sequence ID" value="XM_001315377.1"/>
</dbReference>
<dbReference type="InterPro" id="IPR011009">
    <property type="entry name" value="Kinase-like_dom_sf"/>
</dbReference>
<dbReference type="EMBL" id="DS113512">
    <property type="protein sequence ID" value="EAY03189.1"/>
    <property type="molecule type" value="Genomic_DNA"/>
</dbReference>
<evidence type="ECO:0000313" key="7">
    <source>
        <dbReference type="EMBL" id="EAY03189.1"/>
    </source>
</evidence>
<evidence type="ECO:0000256" key="2">
    <source>
        <dbReference type="ARBA" id="ARBA00022679"/>
    </source>
</evidence>
<protein>
    <submittedName>
        <fullName evidence="7">CMGC family protein kinase</fullName>
    </submittedName>
</protein>
<dbReference type="GO" id="GO:0043484">
    <property type="term" value="P:regulation of RNA splicing"/>
    <property type="evidence" value="ECO:0000318"/>
    <property type="project" value="GO_Central"/>
</dbReference>
<evidence type="ECO:0000259" key="6">
    <source>
        <dbReference type="PROSITE" id="PS50011"/>
    </source>
</evidence>
<dbReference type="SMART" id="SM00220">
    <property type="entry name" value="S_TKc"/>
    <property type="match status" value="1"/>
</dbReference>
<dbReference type="InterPro" id="IPR000719">
    <property type="entry name" value="Prot_kinase_dom"/>
</dbReference>
<keyword evidence="3" id="KW-0547">Nucleotide-binding</keyword>
<keyword evidence="8" id="KW-1185">Reference proteome</keyword>
<keyword evidence="4 7" id="KW-0418">Kinase</keyword>
<dbReference type="VEuPathDB" id="TrichDB:TVAGG3_0548290"/>
<dbReference type="PANTHER" id="PTHR45646">
    <property type="entry name" value="SERINE/THREONINE-PROTEIN KINASE DOA-RELATED"/>
    <property type="match status" value="1"/>
</dbReference>
<dbReference type="GO" id="GO:0004674">
    <property type="term" value="F:protein serine/threonine kinase activity"/>
    <property type="evidence" value="ECO:0000318"/>
    <property type="project" value="GO_Central"/>
</dbReference>
<sequence length="340" mass="39806">MTKEEDTENDRLKLKEGDIIANEYRVVSEYHPGISSNVYRCVNIKNNTEVAIKCFRNSEMSSTHFMKSIALYKNLQKMKDFNEHFCDFFAWFYFDEHPCIVIERYGPSLYDVMKFNHFRGWRLETIRQVLTQTIQALILLRNAGKLHGDIKLENILIDPNIRVSESDIFLNTGKPQPKYVQVKLIDMETTHNYYQWGSGTITTIYYRAPETILGIPWGREVDIWSLGCLALEMCVGKIYFAYSDLSSFLFAIQHLIGPFPDKMINDCTIPMFKRLFENGILNPKYIGQKDYDEINTKIPLYRIDMDHDLKDLIMNMLSIDPLARPTLDDLLLHPFLRPPE</sequence>
<feature type="domain" description="Protein kinase" evidence="6">
    <location>
        <begin position="24"/>
        <end position="336"/>
    </location>
</feature>
<dbReference type="Pfam" id="PF00069">
    <property type="entry name" value="Pkinase"/>
    <property type="match status" value="1"/>
</dbReference>
<dbReference type="KEGG" id="tva:4761021"/>
<evidence type="ECO:0000313" key="8">
    <source>
        <dbReference type="Proteomes" id="UP000001542"/>
    </source>
</evidence>
<evidence type="ECO:0000256" key="3">
    <source>
        <dbReference type="ARBA" id="ARBA00022741"/>
    </source>
</evidence>
<name>A2EVW8_TRIV3</name>
<keyword evidence="2" id="KW-0808">Transferase</keyword>
<dbReference type="SMR" id="A2EVW8"/>
<keyword evidence="5" id="KW-0067">ATP-binding</keyword>
<dbReference type="InParanoid" id="A2EVW8"/>
<dbReference type="STRING" id="5722.A2EVW8"/>
<dbReference type="OrthoDB" id="5979581at2759"/>
<accession>A2EVW8</accession>
<gene>
    <name evidence="7" type="ORF">TVAG_049730</name>
</gene>
<evidence type="ECO:0000256" key="4">
    <source>
        <dbReference type="ARBA" id="ARBA00022777"/>
    </source>
</evidence>
<evidence type="ECO:0000256" key="5">
    <source>
        <dbReference type="ARBA" id="ARBA00022840"/>
    </source>
</evidence>
<dbReference type="OMA" id="CIVIERY"/>
<dbReference type="SUPFAM" id="SSF56112">
    <property type="entry name" value="Protein kinase-like (PK-like)"/>
    <property type="match status" value="1"/>
</dbReference>
<dbReference type="Gene3D" id="1.10.510.10">
    <property type="entry name" value="Transferase(Phosphotransferase) domain 1"/>
    <property type="match status" value="1"/>
</dbReference>
<dbReference type="InterPro" id="IPR051175">
    <property type="entry name" value="CLK_kinases"/>
</dbReference>
<dbReference type="VEuPathDB" id="TrichDB:TVAG_049730"/>
<dbReference type="Proteomes" id="UP000001542">
    <property type="component" value="Unassembled WGS sequence"/>
</dbReference>
<dbReference type="AlphaFoldDB" id="A2EVW8"/>
<dbReference type="PANTHER" id="PTHR45646:SF11">
    <property type="entry name" value="SERINE_THREONINE-PROTEIN KINASE DOA"/>
    <property type="match status" value="1"/>
</dbReference>
<organism evidence="7 8">
    <name type="scientific">Trichomonas vaginalis (strain ATCC PRA-98 / G3)</name>
    <dbReference type="NCBI Taxonomy" id="412133"/>
    <lineage>
        <taxon>Eukaryota</taxon>
        <taxon>Metamonada</taxon>
        <taxon>Parabasalia</taxon>
        <taxon>Trichomonadida</taxon>
        <taxon>Trichomonadidae</taxon>
        <taxon>Trichomonas</taxon>
    </lineage>
</organism>
<dbReference type="GO" id="GO:0005524">
    <property type="term" value="F:ATP binding"/>
    <property type="evidence" value="ECO:0007669"/>
    <property type="project" value="UniProtKB-KW"/>
</dbReference>
<keyword evidence="1" id="KW-0723">Serine/threonine-protein kinase</keyword>
<dbReference type="Gene3D" id="3.30.200.20">
    <property type="entry name" value="Phosphorylase Kinase, domain 1"/>
    <property type="match status" value="1"/>
</dbReference>
<dbReference type="GO" id="GO:0005634">
    <property type="term" value="C:nucleus"/>
    <property type="evidence" value="ECO:0000318"/>
    <property type="project" value="GO_Central"/>
</dbReference>
<evidence type="ECO:0000256" key="1">
    <source>
        <dbReference type="ARBA" id="ARBA00022527"/>
    </source>
</evidence>
<dbReference type="eggNOG" id="KOG0671">
    <property type="taxonomic scope" value="Eukaryota"/>
</dbReference>
<reference evidence="7" key="2">
    <citation type="journal article" date="2007" name="Science">
        <title>Draft genome sequence of the sexually transmitted pathogen Trichomonas vaginalis.</title>
        <authorList>
            <person name="Carlton J.M."/>
            <person name="Hirt R.P."/>
            <person name="Silva J.C."/>
            <person name="Delcher A.L."/>
            <person name="Schatz M."/>
            <person name="Zhao Q."/>
            <person name="Wortman J.R."/>
            <person name="Bidwell S.L."/>
            <person name="Alsmark U.C.M."/>
            <person name="Besteiro S."/>
            <person name="Sicheritz-Ponten T."/>
            <person name="Noel C.J."/>
            <person name="Dacks J.B."/>
            <person name="Foster P.G."/>
            <person name="Simillion C."/>
            <person name="Van de Peer Y."/>
            <person name="Miranda-Saavedra D."/>
            <person name="Barton G.J."/>
            <person name="Westrop G.D."/>
            <person name="Mueller S."/>
            <person name="Dessi D."/>
            <person name="Fiori P.L."/>
            <person name="Ren Q."/>
            <person name="Paulsen I."/>
            <person name="Zhang H."/>
            <person name="Bastida-Corcuera F.D."/>
            <person name="Simoes-Barbosa A."/>
            <person name="Brown M.T."/>
            <person name="Hayes R.D."/>
            <person name="Mukherjee M."/>
            <person name="Okumura C.Y."/>
            <person name="Schneider R."/>
            <person name="Smith A.J."/>
            <person name="Vanacova S."/>
            <person name="Villalvazo M."/>
            <person name="Haas B.J."/>
            <person name="Pertea M."/>
            <person name="Feldblyum T.V."/>
            <person name="Utterback T.R."/>
            <person name="Shu C.L."/>
            <person name="Osoegawa K."/>
            <person name="de Jong P.J."/>
            <person name="Hrdy I."/>
            <person name="Horvathova L."/>
            <person name="Zubacova Z."/>
            <person name="Dolezal P."/>
            <person name="Malik S.B."/>
            <person name="Logsdon J.M. Jr."/>
            <person name="Henze K."/>
            <person name="Gupta A."/>
            <person name="Wang C.C."/>
            <person name="Dunne R.L."/>
            <person name="Upcroft J.A."/>
            <person name="Upcroft P."/>
            <person name="White O."/>
            <person name="Salzberg S.L."/>
            <person name="Tang P."/>
            <person name="Chiu C.-H."/>
            <person name="Lee Y.-S."/>
            <person name="Embley T.M."/>
            <person name="Coombs G.H."/>
            <person name="Mottram J.C."/>
            <person name="Tachezy J."/>
            <person name="Fraser-Liggett C.M."/>
            <person name="Johnson P.J."/>
        </authorList>
    </citation>
    <scope>NUCLEOTIDE SEQUENCE [LARGE SCALE GENOMIC DNA]</scope>
    <source>
        <strain evidence="7">G3</strain>
    </source>
</reference>
<proteinExistence type="predicted"/>